<dbReference type="OrthoDB" id="8421403at2"/>
<dbReference type="EMBL" id="WUML01000066">
    <property type="protein sequence ID" value="MXO03124.1"/>
    <property type="molecule type" value="Genomic_DNA"/>
</dbReference>
<protein>
    <submittedName>
        <fullName evidence="1">Uncharacterized protein</fullName>
    </submittedName>
</protein>
<proteinExistence type="predicted"/>
<evidence type="ECO:0000313" key="2">
    <source>
        <dbReference type="Proteomes" id="UP000440304"/>
    </source>
</evidence>
<evidence type="ECO:0000313" key="1">
    <source>
        <dbReference type="EMBL" id="MXO03124.1"/>
    </source>
</evidence>
<dbReference type="RefSeq" id="WP_160788252.1">
    <property type="nucleotide sequence ID" value="NZ_CP086610.1"/>
</dbReference>
<dbReference type="Proteomes" id="UP000440304">
    <property type="component" value="Unassembled WGS sequence"/>
</dbReference>
<gene>
    <name evidence="1" type="ORF">GR156_22815</name>
</gene>
<dbReference type="AlphaFoldDB" id="A0A6N8TPP9"/>
<name>A0A6N8TPP9_SHIZO</name>
<sequence length="119" mass="13107">MGEVKRPIPLSRIADHIRSQHTLSPAIQKLIEDNRAHFESQRAAFHDAARSVIDAWQTRWAEAFNLDPAQFAELPAEVIEQMIATSRTMEACADIPGAKISVTFTSTVTVNGIPVPNGE</sequence>
<reference evidence="1 2" key="1">
    <citation type="submission" date="2019-12" db="EMBL/GenBank/DDBJ databases">
        <title>Shinella granuli gen. nov., sp. nov., and proposal of the reclassification of Zoogloea ramigera ATCC 19623 as Shinella zoogloeoides sp. nov.</title>
        <authorList>
            <person name="Gao J."/>
        </authorList>
    </citation>
    <scope>NUCLEOTIDE SEQUENCE [LARGE SCALE GENOMIC DNA]</scope>
    <source>
        <strain evidence="1 2">DSM 287</strain>
    </source>
</reference>
<organism evidence="1 2">
    <name type="scientific">Shinella zoogloeoides</name>
    <name type="common">Crabtreella saccharophila</name>
    <dbReference type="NCBI Taxonomy" id="352475"/>
    <lineage>
        <taxon>Bacteria</taxon>
        <taxon>Pseudomonadati</taxon>
        <taxon>Pseudomonadota</taxon>
        <taxon>Alphaproteobacteria</taxon>
        <taxon>Hyphomicrobiales</taxon>
        <taxon>Rhizobiaceae</taxon>
        <taxon>Shinella</taxon>
    </lineage>
</organism>
<comment type="caution">
    <text evidence="1">The sequence shown here is derived from an EMBL/GenBank/DDBJ whole genome shotgun (WGS) entry which is preliminary data.</text>
</comment>
<accession>A0A6N8TPP9</accession>